<reference evidence="15 16" key="1">
    <citation type="journal article" date="2015" name="Biotechnol. Biofuels">
        <title>Genetic basis of the highly efficient yeast Kluyveromyces marxianus: complete genome sequence and transcriptome analyses.</title>
        <authorList>
            <person name="Lertwattanasakul N."/>
            <person name="Kosaka T."/>
            <person name="Hosoyama A."/>
            <person name="Suzuki Y."/>
            <person name="Rodrussamee N."/>
            <person name="Matsutani M."/>
            <person name="Murata M."/>
            <person name="Fujimoto N."/>
            <person name="Suprayogi"/>
            <person name="Tsuchikane K."/>
            <person name="Limtong S."/>
            <person name="Fujita N."/>
            <person name="Yamada M."/>
        </authorList>
    </citation>
    <scope>NUCLEOTIDE SEQUENCE [LARGE SCALE GENOMIC DNA]</scope>
    <source>
        <strain evidence="16">DMKU3-1042 / BCC 29191 / NBRC 104275</strain>
    </source>
</reference>
<dbReference type="GO" id="GO:0006665">
    <property type="term" value="P:sphingolipid metabolic process"/>
    <property type="evidence" value="ECO:0007669"/>
    <property type="project" value="UniProtKB-KW"/>
</dbReference>
<sequence length="412" mass="46299">MYGLKSGSGWDSSGNGSCDGVEEYDVVALQEIWCDEDWSYIVQKCKNRYPYYRRFKSGMITGPGLAILSKIPIESTFLYRFPINGRPSAFWRGDWYVGKSISITLLERTAPQYAPIAILNSHMHAPYALNGDAAYECHRACQAWDFSKLVNLYKKAGYSVVVVGDLNSRPGSLPHQLLTLEAGQVDSWEQKFGAQPLVHIASLSPVDQIKHAGTTCDSTLNTWRAHRGADEACRLDYALIDSTTLCTIDAKVTFTEVIPNIGSFSDHFGYACVLQLKERSEYSENSLSLQPNTSYMTTDQIQSRLEVYDGLLKCIDDYMITAQWQKLWRGSHFWASVVLVVLSMVVTTFTSNIAGWSSILWILFAVIVTASGVIDGLISLLFGNKEIRVLQEVYEEVTDAKRFLLHRIENQQ</sequence>
<keyword evidence="5 13" id="KW-0812">Transmembrane</keyword>
<dbReference type="Proteomes" id="UP000065495">
    <property type="component" value="Chromosome 1"/>
</dbReference>
<dbReference type="GO" id="GO:0004767">
    <property type="term" value="F:sphingomyelin phosphodiesterase activity"/>
    <property type="evidence" value="ECO:0007669"/>
    <property type="project" value="InterPro"/>
</dbReference>
<dbReference type="InterPro" id="IPR038772">
    <property type="entry name" value="Sph/SMPD2-like"/>
</dbReference>
<evidence type="ECO:0000256" key="3">
    <source>
        <dbReference type="ARBA" id="ARBA00004991"/>
    </source>
</evidence>
<evidence type="ECO:0000256" key="6">
    <source>
        <dbReference type="ARBA" id="ARBA00022723"/>
    </source>
</evidence>
<accession>W0T6J2</accession>
<keyword evidence="6" id="KW-0479">Metal-binding</keyword>
<evidence type="ECO:0000256" key="12">
    <source>
        <dbReference type="ARBA" id="ARBA00023136"/>
    </source>
</evidence>
<dbReference type="PANTHER" id="PTHR16320:SF24">
    <property type="entry name" value="PHOSPHODIESTERASE, PUTATIVE-RELATED"/>
    <property type="match status" value="1"/>
</dbReference>
<keyword evidence="9" id="KW-0746">Sphingolipid metabolism</keyword>
<dbReference type="PANTHER" id="PTHR16320">
    <property type="entry name" value="SPHINGOMYELINASE FAMILY MEMBER"/>
    <property type="match status" value="1"/>
</dbReference>
<keyword evidence="12 13" id="KW-0472">Membrane</keyword>
<evidence type="ECO:0000256" key="8">
    <source>
        <dbReference type="ARBA" id="ARBA00022842"/>
    </source>
</evidence>
<evidence type="ECO:0000259" key="14">
    <source>
        <dbReference type="Pfam" id="PF03372"/>
    </source>
</evidence>
<evidence type="ECO:0000313" key="16">
    <source>
        <dbReference type="Proteomes" id="UP000065495"/>
    </source>
</evidence>
<comment type="subcellular location">
    <subcellularLocation>
        <location evidence="1">Membrane</location>
        <topology evidence="1">Multi-pass membrane protein</topology>
    </subcellularLocation>
</comment>
<dbReference type="KEGG" id="kmx:KLMA_10092"/>
<gene>
    <name evidence="15" type="primary">ISC1</name>
    <name evidence="15" type="ORF">KLMA_10092</name>
</gene>
<comment type="similarity">
    <text evidence="4">Belongs to the neutral sphingomyelinase family.</text>
</comment>
<organism evidence="15 16">
    <name type="scientific">Kluyveromyces marxianus (strain DMKU3-1042 / BCC 29191 / NBRC 104275)</name>
    <name type="common">Yeast</name>
    <name type="synonym">Candida kefyr</name>
    <dbReference type="NCBI Taxonomy" id="1003335"/>
    <lineage>
        <taxon>Eukaryota</taxon>
        <taxon>Fungi</taxon>
        <taxon>Dikarya</taxon>
        <taxon>Ascomycota</taxon>
        <taxon>Saccharomycotina</taxon>
        <taxon>Saccharomycetes</taxon>
        <taxon>Saccharomycetales</taxon>
        <taxon>Saccharomycetaceae</taxon>
        <taxon>Kluyveromyces</taxon>
    </lineage>
</organism>
<feature type="domain" description="Endonuclease/exonuclease/phosphatase" evidence="14">
    <location>
        <begin position="21"/>
        <end position="267"/>
    </location>
</feature>
<evidence type="ECO:0000256" key="2">
    <source>
        <dbReference type="ARBA" id="ARBA00004760"/>
    </source>
</evidence>
<dbReference type="GeneID" id="34713775"/>
<keyword evidence="8" id="KW-0460">Magnesium</keyword>
<dbReference type="InterPro" id="IPR005135">
    <property type="entry name" value="Endo/exonuclease/phosphatase"/>
</dbReference>
<dbReference type="GO" id="GO:0046872">
    <property type="term" value="F:metal ion binding"/>
    <property type="evidence" value="ECO:0007669"/>
    <property type="project" value="UniProtKB-KW"/>
</dbReference>
<dbReference type="OrthoDB" id="387657at2759"/>
<protein>
    <submittedName>
        <fullName evidence="15">Inositol phosphosphingolipids phospholipase C</fullName>
    </submittedName>
</protein>
<evidence type="ECO:0000256" key="9">
    <source>
        <dbReference type="ARBA" id="ARBA00022919"/>
    </source>
</evidence>
<dbReference type="VEuPathDB" id="FungiDB:KLMA_10092"/>
<dbReference type="AlphaFoldDB" id="W0T6J2"/>
<dbReference type="EMBL" id="AP012213">
    <property type="protein sequence ID" value="BAO37714.1"/>
    <property type="molecule type" value="Genomic_DNA"/>
</dbReference>
<dbReference type="Gene3D" id="3.60.10.10">
    <property type="entry name" value="Endonuclease/exonuclease/phosphatase"/>
    <property type="match status" value="1"/>
</dbReference>
<evidence type="ECO:0000313" key="15">
    <source>
        <dbReference type="EMBL" id="BAO37714.1"/>
    </source>
</evidence>
<evidence type="ECO:0000256" key="10">
    <source>
        <dbReference type="ARBA" id="ARBA00022989"/>
    </source>
</evidence>
<evidence type="ECO:0000256" key="1">
    <source>
        <dbReference type="ARBA" id="ARBA00004141"/>
    </source>
</evidence>
<keyword evidence="11" id="KW-0443">Lipid metabolism</keyword>
<evidence type="ECO:0000256" key="5">
    <source>
        <dbReference type="ARBA" id="ARBA00022692"/>
    </source>
</evidence>
<evidence type="ECO:0000256" key="4">
    <source>
        <dbReference type="ARBA" id="ARBA00006335"/>
    </source>
</evidence>
<keyword evidence="10 13" id="KW-1133">Transmembrane helix</keyword>
<dbReference type="Pfam" id="PF03372">
    <property type="entry name" value="Exo_endo_phos"/>
    <property type="match status" value="1"/>
</dbReference>
<feature type="transmembrane region" description="Helical" evidence="13">
    <location>
        <begin position="359"/>
        <end position="382"/>
    </location>
</feature>
<dbReference type="GO" id="GO:0016020">
    <property type="term" value="C:membrane"/>
    <property type="evidence" value="ECO:0007669"/>
    <property type="project" value="UniProtKB-SubCell"/>
</dbReference>
<dbReference type="InterPro" id="IPR036691">
    <property type="entry name" value="Endo/exonu/phosph_ase_sf"/>
</dbReference>
<evidence type="ECO:0000256" key="13">
    <source>
        <dbReference type="SAM" id="Phobius"/>
    </source>
</evidence>
<comment type="pathway">
    <text evidence="3">Sphingolipid metabolism.</text>
</comment>
<evidence type="ECO:0000256" key="7">
    <source>
        <dbReference type="ARBA" id="ARBA00022801"/>
    </source>
</evidence>
<feature type="transmembrane region" description="Helical" evidence="13">
    <location>
        <begin position="333"/>
        <end position="353"/>
    </location>
</feature>
<dbReference type="SUPFAM" id="SSF56219">
    <property type="entry name" value="DNase I-like"/>
    <property type="match status" value="1"/>
</dbReference>
<keyword evidence="7" id="KW-0378">Hydrolase</keyword>
<evidence type="ECO:0000256" key="11">
    <source>
        <dbReference type="ARBA" id="ARBA00023098"/>
    </source>
</evidence>
<comment type="pathway">
    <text evidence="2">Lipid metabolism; sphingolipid metabolism.</text>
</comment>
<name>W0T6J2_KLUMD</name>
<proteinExistence type="inferred from homology"/>
<dbReference type="RefSeq" id="XP_022673630.1">
    <property type="nucleotide sequence ID" value="XM_022822637.1"/>
</dbReference>